<keyword evidence="13" id="KW-0732">Signal</keyword>
<feature type="signal peptide" evidence="13">
    <location>
        <begin position="1"/>
        <end position="18"/>
    </location>
</feature>
<evidence type="ECO:0000256" key="2">
    <source>
        <dbReference type="ARBA" id="ARBA00005189"/>
    </source>
</evidence>
<dbReference type="InterPro" id="IPR045252">
    <property type="entry name" value="LPCAT1-like"/>
</dbReference>
<keyword evidence="10" id="KW-0594">Phospholipid biosynthesis</keyword>
<dbReference type="GO" id="GO:0008654">
    <property type="term" value="P:phospholipid biosynthetic process"/>
    <property type="evidence" value="ECO:0007669"/>
    <property type="project" value="UniProtKB-KW"/>
</dbReference>
<gene>
    <name evidence="15" type="ORF">SADUNF_Sadunf04G0130700</name>
</gene>
<evidence type="ECO:0000256" key="8">
    <source>
        <dbReference type="ARBA" id="ARBA00023098"/>
    </source>
</evidence>
<evidence type="ECO:0000313" key="16">
    <source>
        <dbReference type="Proteomes" id="UP000657918"/>
    </source>
</evidence>
<dbReference type="GO" id="GO:0019432">
    <property type="term" value="P:triglyceride biosynthetic process"/>
    <property type="evidence" value="ECO:0007669"/>
    <property type="project" value="TreeGrafter"/>
</dbReference>
<evidence type="ECO:0000256" key="13">
    <source>
        <dbReference type="SAM" id="SignalP"/>
    </source>
</evidence>
<keyword evidence="9" id="KW-0472">Membrane</keyword>
<comment type="pathway">
    <text evidence="2">Lipid metabolism.</text>
</comment>
<comment type="similarity">
    <text evidence="3">Belongs to the 1-acyl-sn-glycerol-3-phosphate acyltransferase family.</text>
</comment>
<accession>A0A835N136</accession>
<evidence type="ECO:0000256" key="9">
    <source>
        <dbReference type="ARBA" id="ARBA00023136"/>
    </source>
</evidence>
<evidence type="ECO:0000256" key="3">
    <source>
        <dbReference type="ARBA" id="ARBA00008655"/>
    </source>
</evidence>
<evidence type="ECO:0000256" key="7">
    <source>
        <dbReference type="ARBA" id="ARBA00022989"/>
    </source>
</evidence>
<dbReference type="OrthoDB" id="10051137at2759"/>
<evidence type="ECO:0000256" key="12">
    <source>
        <dbReference type="ARBA" id="ARBA00023315"/>
    </source>
</evidence>
<reference evidence="15 16" key="1">
    <citation type="submission" date="2020-10" db="EMBL/GenBank/DDBJ databases">
        <title>Plant Genome Project.</title>
        <authorList>
            <person name="Zhang R.-G."/>
        </authorList>
    </citation>
    <scope>NUCLEOTIDE SEQUENCE [LARGE SCALE GENOMIC DNA]</scope>
    <source>
        <strain evidence="15">FAFU-HL-1</strain>
        <tissue evidence="15">Leaf</tissue>
    </source>
</reference>
<dbReference type="PANTHER" id="PTHR23063">
    <property type="entry name" value="PHOSPHOLIPID ACYLTRANSFERASE"/>
    <property type="match status" value="1"/>
</dbReference>
<keyword evidence="5" id="KW-0808">Transferase</keyword>
<evidence type="ECO:0000256" key="4">
    <source>
        <dbReference type="ARBA" id="ARBA00022516"/>
    </source>
</evidence>
<dbReference type="SMART" id="SM00563">
    <property type="entry name" value="PlsC"/>
    <property type="match status" value="1"/>
</dbReference>
<dbReference type="GO" id="GO:0005783">
    <property type="term" value="C:endoplasmic reticulum"/>
    <property type="evidence" value="ECO:0007669"/>
    <property type="project" value="TreeGrafter"/>
</dbReference>
<keyword evidence="4" id="KW-0444">Lipid biosynthesis</keyword>
<keyword evidence="8" id="KW-0443">Lipid metabolism</keyword>
<dbReference type="Proteomes" id="UP000657918">
    <property type="component" value="Chromosome 4"/>
</dbReference>
<evidence type="ECO:0000256" key="6">
    <source>
        <dbReference type="ARBA" id="ARBA00022692"/>
    </source>
</evidence>
<evidence type="ECO:0000313" key="15">
    <source>
        <dbReference type="EMBL" id="KAF9684560.1"/>
    </source>
</evidence>
<dbReference type="PANTHER" id="PTHR23063:SF2">
    <property type="entry name" value="GLYCEROL-3-PHOSPHATE ACYLTRANSFERASE 4, ISOFORM D-RELATED"/>
    <property type="match status" value="1"/>
</dbReference>
<protein>
    <recommendedName>
        <fullName evidence="14">Phospholipid/glycerol acyltransferase domain-containing protein</fullName>
    </recommendedName>
</protein>
<keyword evidence="12" id="KW-0012">Acyltransferase</keyword>
<comment type="subcellular location">
    <subcellularLocation>
        <location evidence="1">Membrane</location>
    </subcellularLocation>
</comment>
<dbReference type="CDD" id="cd07991">
    <property type="entry name" value="LPLAT_LPCAT1-like"/>
    <property type="match status" value="1"/>
</dbReference>
<proteinExistence type="inferred from homology"/>
<sequence length="243" mass="27872">MRCLVELICMFFVASWTGVVKYHGPQPSIRPKQVFVSNHTSMIDFIILEQMTAFAVIMQKHPGWVGPLQSTILESAGCIWFNRAEAKDRETVAKNLRDHVQEADNNPLLVFPEGTCVNNHYAVMFKKGAFEPDSSVCPIAIKHIFFFCRCLLEQPKSFTKHLLQLMTSWAVVCDVWYLEPQNMRPGETPIEFAERVRDIISVPAGLKKVPWDGYLKYARPSPKHRERKQQSFAGSVLRCLEEK</sequence>
<evidence type="ECO:0000259" key="14">
    <source>
        <dbReference type="SMART" id="SM00563"/>
    </source>
</evidence>
<feature type="chain" id="PRO_5032310484" description="Phospholipid/glycerol acyltransferase domain-containing protein" evidence="13">
    <location>
        <begin position="19"/>
        <end position="243"/>
    </location>
</feature>
<evidence type="ECO:0000256" key="11">
    <source>
        <dbReference type="ARBA" id="ARBA00023264"/>
    </source>
</evidence>
<evidence type="ECO:0000256" key="5">
    <source>
        <dbReference type="ARBA" id="ARBA00022679"/>
    </source>
</evidence>
<keyword evidence="16" id="KW-1185">Reference proteome</keyword>
<dbReference type="GO" id="GO:0016020">
    <property type="term" value="C:membrane"/>
    <property type="evidence" value="ECO:0007669"/>
    <property type="project" value="UniProtKB-SubCell"/>
</dbReference>
<name>A0A835N136_9ROSI</name>
<dbReference type="InterPro" id="IPR002123">
    <property type="entry name" value="Plipid/glycerol_acylTrfase"/>
</dbReference>
<dbReference type="GO" id="GO:0004366">
    <property type="term" value="F:glycerol-3-phosphate O-acyltransferase activity"/>
    <property type="evidence" value="ECO:0007669"/>
    <property type="project" value="TreeGrafter"/>
</dbReference>
<keyword evidence="7" id="KW-1133">Transmembrane helix</keyword>
<dbReference type="SUPFAM" id="SSF69593">
    <property type="entry name" value="Glycerol-3-phosphate (1)-acyltransferase"/>
    <property type="match status" value="1"/>
</dbReference>
<evidence type="ECO:0000256" key="1">
    <source>
        <dbReference type="ARBA" id="ARBA00004370"/>
    </source>
</evidence>
<comment type="caution">
    <text evidence="15">The sequence shown here is derived from an EMBL/GenBank/DDBJ whole genome shotgun (WGS) entry which is preliminary data.</text>
</comment>
<dbReference type="EMBL" id="JADGMS010000004">
    <property type="protein sequence ID" value="KAF9684560.1"/>
    <property type="molecule type" value="Genomic_DNA"/>
</dbReference>
<evidence type="ECO:0000256" key="10">
    <source>
        <dbReference type="ARBA" id="ARBA00023209"/>
    </source>
</evidence>
<dbReference type="Pfam" id="PF01553">
    <property type="entry name" value="Acyltransferase"/>
    <property type="match status" value="1"/>
</dbReference>
<keyword evidence="6" id="KW-0812">Transmembrane</keyword>
<feature type="domain" description="Phospholipid/glycerol acyltransferase" evidence="14">
    <location>
        <begin position="33"/>
        <end position="144"/>
    </location>
</feature>
<dbReference type="AlphaFoldDB" id="A0A835N136"/>
<organism evidence="15 16">
    <name type="scientific">Salix dunnii</name>
    <dbReference type="NCBI Taxonomy" id="1413687"/>
    <lineage>
        <taxon>Eukaryota</taxon>
        <taxon>Viridiplantae</taxon>
        <taxon>Streptophyta</taxon>
        <taxon>Embryophyta</taxon>
        <taxon>Tracheophyta</taxon>
        <taxon>Spermatophyta</taxon>
        <taxon>Magnoliopsida</taxon>
        <taxon>eudicotyledons</taxon>
        <taxon>Gunneridae</taxon>
        <taxon>Pentapetalae</taxon>
        <taxon>rosids</taxon>
        <taxon>fabids</taxon>
        <taxon>Malpighiales</taxon>
        <taxon>Salicaceae</taxon>
        <taxon>Saliceae</taxon>
        <taxon>Salix</taxon>
    </lineage>
</organism>
<keyword evidence="11" id="KW-1208">Phospholipid metabolism</keyword>